<proteinExistence type="predicted"/>
<comment type="caution">
    <text evidence="1">The sequence shown here is derived from an EMBL/GenBank/DDBJ whole genome shotgun (WGS) entry which is preliminary data.</text>
</comment>
<protein>
    <submittedName>
        <fullName evidence="1">Helix-turn-helix domain-containing protein</fullName>
    </submittedName>
</protein>
<evidence type="ECO:0000313" key="1">
    <source>
        <dbReference type="EMBL" id="MBU8867779.1"/>
    </source>
</evidence>
<organism evidence="1 2">
    <name type="scientific">Paenarthrobacter aromaticivorans</name>
    <dbReference type="NCBI Taxonomy" id="2849150"/>
    <lineage>
        <taxon>Bacteria</taxon>
        <taxon>Bacillati</taxon>
        <taxon>Actinomycetota</taxon>
        <taxon>Actinomycetes</taxon>
        <taxon>Micrococcales</taxon>
        <taxon>Micrococcaceae</taxon>
        <taxon>Paenarthrobacter</taxon>
    </lineage>
</organism>
<accession>A0ABS6I840</accession>
<evidence type="ECO:0000313" key="2">
    <source>
        <dbReference type="Proteomes" id="UP000824166"/>
    </source>
</evidence>
<dbReference type="Pfam" id="PF13384">
    <property type="entry name" value="HTH_23"/>
    <property type="match status" value="1"/>
</dbReference>
<reference evidence="1 2" key="1">
    <citation type="submission" date="2021-06" db="EMBL/GenBank/DDBJ databases">
        <authorList>
            <person name="Jeong J.W."/>
        </authorList>
    </citation>
    <scope>NUCLEOTIDE SEQUENCE [LARGE SCALE GENOMIC DNA]</scope>
    <source>
        <strain evidence="1 2">MMS21-TAE1-1</strain>
    </source>
</reference>
<sequence>MWETLSKSGTASHREVRRAQVLLMAAEGLASEWIARVVGVSPATVRSWRARFAGSRPSG</sequence>
<dbReference type="EMBL" id="JAHOPC010000010">
    <property type="protein sequence ID" value="MBU8867779.1"/>
    <property type="molecule type" value="Genomic_DNA"/>
</dbReference>
<dbReference type="RefSeq" id="WP_216925901.1">
    <property type="nucleotide sequence ID" value="NZ_JAHOPC010000010.1"/>
</dbReference>
<name>A0ABS6I840_9MICC</name>
<keyword evidence="2" id="KW-1185">Reference proteome</keyword>
<gene>
    <name evidence="1" type="ORF">KSW38_15935</name>
</gene>
<dbReference type="Proteomes" id="UP000824166">
    <property type="component" value="Unassembled WGS sequence"/>
</dbReference>